<dbReference type="HOGENOM" id="CLU_1344989_0_0_1"/>
<name>A0A0D9X5V2_9ORYZ</name>
<evidence type="ECO:0000313" key="2">
    <source>
        <dbReference type="Proteomes" id="UP000032180"/>
    </source>
</evidence>
<dbReference type="Gramene" id="LPERR08G06880.1">
    <property type="protein sequence ID" value="LPERR08G06880.1"/>
    <property type="gene ID" value="LPERR08G06880"/>
</dbReference>
<dbReference type="PANTHER" id="PTHR34835:SF34">
    <property type="entry name" value="OS08G0555500 PROTEIN"/>
    <property type="match status" value="1"/>
</dbReference>
<dbReference type="EnsemblPlants" id="LPERR08G06880.1">
    <property type="protein sequence ID" value="LPERR08G06880.1"/>
    <property type="gene ID" value="LPERR08G06880"/>
</dbReference>
<dbReference type="PANTHER" id="PTHR34835">
    <property type="entry name" value="OS07G0283600 PROTEIN-RELATED"/>
    <property type="match status" value="1"/>
</dbReference>
<organism evidence="1 2">
    <name type="scientific">Leersia perrieri</name>
    <dbReference type="NCBI Taxonomy" id="77586"/>
    <lineage>
        <taxon>Eukaryota</taxon>
        <taxon>Viridiplantae</taxon>
        <taxon>Streptophyta</taxon>
        <taxon>Embryophyta</taxon>
        <taxon>Tracheophyta</taxon>
        <taxon>Spermatophyta</taxon>
        <taxon>Magnoliopsida</taxon>
        <taxon>Liliopsida</taxon>
        <taxon>Poales</taxon>
        <taxon>Poaceae</taxon>
        <taxon>BOP clade</taxon>
        <taxon>Oryzoideae</taxon>
        <taxon>Oryzeae</taxon>
        <taxon>Oryzinae</taxon>
        <taxon>Leersia</taxon>
    </lineage>
</organism>
<sequence length="204" mass="22594">MKVALKGTTEKKKVARVMGRERVDSFHDLSTELDYEDILEIDGNDSNKKFHSGRSKKTKSSKRKFISFGDSDIPANKIPKLNSSCSGGPPCLSSKYFSNMLADLSVHQRNVVENFGFGCLLKSGTCKVPTELVKCIVRHVDVRTSQIITKGKLIPFNKNSVHLVFGLLVGGVEILANSDSGRSFIMSKFGLSSLPHISFFWEYA</sequence>
<reference evidence="1 2" key="1">
    <citation type="submission" date="2012-08" db="EMBL/GenBank/DDBJ databases">
        <title>Oryza genome evolution.</title>
        <authorList>
            <person name="Wing R.A."/>
        </authorList>
    </citation>
    <scope>NUCLEOTIDE SEQUENCE</scope>
</reference>
<reference evidence="1" key="3">
    <citation type="submission" date="2015-04" db="UniProtKB">
        <authorList>
            <consortium name="EnsemblPlants"/>
        </authorList>
    </citation>
    <scope>IDENTIFICATION</scope>
</reference>
<evidence type="ECO:0000313" key="1">
    <source>
        <dbReference type="EnsemblPlants" id="LPERR08G06880.1"/>
    </source>
</evidence>
<reference evidence="2" key="2">
    <citation type="submission" date="2013-12" db="EMBL/GenBank/DDBJ databases">
        <authorList>
            <person name="Yu Y."/>
            <person name="Lee S."/>
            <person name="de Baynast K."/>
            <person name="Wissotski M."/>
            <person name="Liu L."/>
            <person name="Talag J."/>
            <person name="Goicoechea J."/>
            <person name="Angelova A."/>
            <person name="Jetty R."/>
            <person name="Kudrna D."/>
            <person name="Golser W."/>
            <person name="Rivera L."/>
            <person name="Zhang J."/>
            <person name="Wing R."/>
        </authorList>
    </citation>
    <scope>NUCLEOTIDE SEQUENCE</scope>
</reference>
<dbReference type="Proteomes" id="UP000032180">
    <property type="component" value="Chromosome 8"/>
</dbReference>
<keyword evidence="2" id="KW-1185">Reference proteome</keyword>
<accession>A0A0D9X5V2</accession>
<proteinExistence type="predicted"/>
<dbReference type="AlphaFoldDB" id="A0A0D9X5V2"/>
<protein>
    <submittedName>
        <fullName evidence="1">Uncharacterized protein</fullName>
    </submittedName>
</protein>